<feature type="transmembrane region" description="Helical" evidence="1">
    <location>
        <begin position="191"/>
        <end position="212"/>
    </location>
</feature>
<feature type="transmembrane region" description="Helical" evidence="1">
    <location>
        <begin position="7"/>
        <end position="27"/>
    </location>
</feature>
<feature type="transmembrane region" description="Helical" evidence="1">
    <location>
        <begin position="117"/>
        <end position="135"/>
    </location>
</feature>
<gene>
    <name evidence="2" type="ORF">A3843_16755</name>
</gene>
<evidence type="ECO:0000313" key="2">
    <source>
        <dbReference type="EMBL" id="OKL42819.1"/>
    </source>
</evidence>
<dbReference type="PANTHER" id="PTHR31881:SF6">
    <property type="entry name" value="OS09G0494600 PROTEIN"/>
    <property type="match status" value="1"/>
</dbReference>
<feature type="transmembrane region" description="Helical" evidence="1">
    <location>
        <begin position="73"/>
        <end position="96"/>
    </location>
</feature>
<organism evidence="2 3">
    <name type="scientific">Pseudovibrio exalbescens</name>
    <dbReference type="NCBI Taxonomy" id="197461"/>
    <lineage>
        <taxon>Bacteria</taxon>
        <taxon>Pseudomonadati</taxon>
        <taxon>Pseudomonadota</taxon>
        <taxon>Alphaproteobacteria</taxon>
        <taxon>Hyphomicrobiales</taxon>
        <taxon>Stappiaceae</taxon>
        <taxon>Pseudovibrio</taxon>
    </lineage>
</organism>
<evidence type="ECO:0000313" key="3">
    <source>
        <dbReference type="Proteomes" id="UP000185783"/>
    </source>
</evidence>
<proteinExistence type="predicted"/>
<dbReference type="PANTHER" id="PTHR31881">
    <property type="match status" value="1"/>
</dbReference>
<evidence type="ECO:0000256" key="1">
    <source>
        <dbReference type="SAM" id="Phobius"/>
    </source>
</evidence>
<protein>
    <recommendedName>
        <fullName evidence="4">DUF599 domain-containing protein</fullName>
    </recommendedName>
</protein>
<name>A0A1U7JDK0_9HYPH</name>
<dbReference type="OrthoDB" id="9806874at2"/>
<keyword evidence="1" id="KW-0812">Transmembrane</keyword>
<accession>A0A1U7JDK0</accession>
<keyword evidence="1" id="KW-1133">Transmembrane helix</keyword>
<dbReference type="RefSeq" id="WP_028481890.1">
    <property type="nucleotide sequence ID" value="NZ_LVVZ01000032.1"/>
</dbReference>
<evidence type="ECO:0008006" key="4">
    <source>
        <dbReference type="Google" id="ProtNLM"/>
    </source>
</evidence>
<keyword evidence="3" id="KW-1185">Reference proteome</keyword>
<dbReference type="Proteomes" id="UP000185783">
    <property type="component" value="Unassembled WGS sequence"/>
</dbReference>
<comment type="caution">
    <text evidence="2">The sequence shown here is derived from an EMBL/GenBank/DDBJ whole genome shotgun (WGS) entry which is preliminary data.</text>
</comment>
<dbReference type="InterPro" id="IPR006747">
    <property type="entry name" value="DUF599"/>
</dbReference>
<dbReference type="Pfam" id="PF04654">
    <property type="entry name" value="DUF599"/>
    <property type="match status" value="1"/>
</dbReference>
<keyword evidence="1" id="KW-0472">Membrane</keyword>
<sequence>MEYISPYDLGALVFFVSAWAFYNWLIYMSPWKKKSLTQMMDSYRHEWLRAMLSRQMRIADTNIASGLQQGTSFFASTSLLAIGGAFAILNSTEKVLELASKMPIQLNQNPVHWETKAIGLLLILAYSFFKFGWAYRLFNYATIVMGSVPDTSGPEDAVAVERADRAARLVTLAGRHFSRGQASLFFSVGYLGWYGGPTVFVLATLFIAIVLIRRQFFSKARDAFL</sequence>
<reference evidence="2 3" key="1">
    <citation type="submission" date="2016-03" db="EMBL/GenBank/DDBJ databases">
        <title>Genome sequence of Nesiotobacter sp. nov., a moderately halophilic alphaproteobacterium isolated from the Yellow Sea, China.</title>
        <authorList>
            <person name="Zhang G."/>
            <person name="Zhang R."/>
        </authorList>
    </citation>
    <scope>NUCLEOTIDE SEQUENCE [LARGE SCALE GENOMIC DNA]</scope>
    <source>
        <strain evidence="2 3">WB1-6</strain>
    </source>
</reference>
<dbReference type="AlphaFoldDB" id="A0A1U7JDK0"/>
<dbReference type="EMBL" id="LVVZ01000032">
    <property type="protein sequence ID" value="OKL42819.1"/>
    <property type="molecule type" value="Genomic_DNA"/>
</dbReference>